<comment type="caution">
    <text evidence="1">The sequence shown here is derived from an EMBL/GenBank/DDBJ whole genome shotgun (WGS) entry which is preliminary data.</text>
</comment>
<name>A0ACB7TJ76_HYAAI</name>
<protein>
    <submittedName>
        <fullName evidence="1">Uncharacterized protein</fullName>
    </submittedName>
</protein>
<dbReference type="Proteomes" id="UP000821845">
    <property type="component" value="Chromosome 1"/>
</dbReference>
<reference evidence="1" key="1">
    <citation type="submission" date="2020-05" db="EMBL/GenBank/DDBJ databases">
        <title>Large-scale comparative analyses of tick genomes elucidate their genetic diversity and vector capacities.</title>
        <authorList>
            <person name="Jia N."/>
            <person name="Wang J."/>
            <person name="Shi W."/>
            <person name="Du L."/>
            <person name="Sun Y."/>
            <person name="Zhan W."/>
            <person name="Jiang J."/>
            <person name="Wang Q."/>
            <person name="Zhang B."/>
            <person name="Ji P."/>
            <person name="Sakyi L.B."/>
            <person name="Cui X."/>
            <person name="Yuan T."/>
            <person name="Jiang B."/>
            <person name="Yang W."/>
            <person name="Lam T.T.-Y."/>
            <person name="Chang Q."/>
            <person name="Ding S."/>
            <person name="Wang X."/>
            <person name="Zhu J."/>
            <person name="Ruan X."/>
            <person name="Zhao L."/>
            <person name="Wei J."/>
            <person name="Que T."/>
            <person name="Du C."/>
            <person name="Cheng J."/>
            <person name="Dai P."/>
            <person name="Han X."/>
            <person name="Huang E."/>
            <person name="Gao Y."/>
            <person name="Liu J."/>
            <person name="Shao H."/>
            <person name="Ye R."/>
            <person name="Li L."/>
            <person name="Wei W."/>
            <person name="Wang X."/>
            <person name="Wang C."/>
            <person name="Yang T."/>
            <person name="Huo Q."/>
            <person name="Li W."/>
            <person name="Guo W."/>
            <person name="Chen H."/>
            <person name="Zhou L."/>
            <person name="Ni X."/>
            <person name="Tian J."/>
            <person name="Zhou Y."/>
            <person name="Sheng Y."/>
            <person name="Liu T."/>
            <person name="Pan Y."/>
            <person name="Xia L."/>
            <person name="Li J."/>
            <person name="Zhao F."/>
            <person name="Cao W."/>
        </authorList>
    </citation>
    <scope>NUCLEOTIDE SEQUENCE</scope>
    <source>
        <strain evidence="1">Hyas-2018</strain>
    </source>
</reference>
<organism evidence="1 2">
    <name type="scientific">Hyalomma asiaticum</name>
    <name type="common">Tick</name>
    <dbReference type="NCBI Taxonomy" id="266040"/>
    <lineage>
        <taxon>Eukaryota</taxon>
        <taxon>Metazoa</taxon>
        <taxon>Ecdysozoa</taxon>
        <taxon>Arthropoda</taxon>
        <taxon>Chelicerata</taxon>
        <taxon>Arachnida</taxon>
        <taxon>Acari</taxon>
        <taxon>Parasitiformes</taxon>
        <taxon>Ixodida</taxon>
        <taxon>Ixodoidea</taxon>
        <taxon>Ixodidae</taxon>
        <taxon>Hyalomminae</taxon>
        <taxon>Hyalomma</taxon>
    </lineage>
</organism>
<gene>
    <name evidence="1" type="ORF">HPB50_011990</name>
</gene>
<evidence type="ECO:0000313" key="1">
    <source>
        <dbReference type="EMBL" id="KAH6946176.1"/>
    </source>
</evidence>
<dbReference type="EMBL" id="CM023481">
    <property type="protein sequence ID" value="KAH6946176.1"/>
    <property type="molecule type" value="Genomic_DNA"/>
</dbReference>
<proteinExistence type="predicted"/>
<accession>A0ACB7TJ76</accession>
<sequence>MGRGFHVDSSGLSSRTKADSFESLLASARFVTGVASVTAGIRSSSPGWLRRPYRANEMLAKHLPRLFLSCWGSSGDLHNYGCEPSGAMKHSAQ</sequence>
<keyword evidence="2" id="KW-1185">Reference proteome</keyword>
<evidence type="ECO:0000313" key="2">
    <source>
        <dbReference type="Proteomes" id="UP000821845"/>
    </source>
</evidence>